<dbReference type="Proteomes" id="UP000311382">
    <property type="component" value="Unassembled WGS sequence"/>
</dbReference>
<feature type="compositionally biased region" description="Low complexity" evidence="1">
    <location>
        <begin position="59"/>
        <end position="79"/>
    </location>
</feature>
<evidence type="ECO:0000313" key="3">
    <source>
        <dbReference type="Proteomes" id="UP000311382"/>
    </source>
</evidence>
<sequence length="242" mass="23410">MTSLKPSCTGSGYGRDSYGLSGASRLSGNGVSAMAGLGTAGAGDDSSSDEEGALGSMGNGMSRSRGGMGLAGSAAASGLAGSPESAAAAAGDAHEAATASTAAADGVVKKATTNEQKVSNHAEALADLARNYAHKPEVQDIIHRLHDQAKRLATAAGTIAEQAKTSADHARATHEATRDAVVAHSLSKASSSARAAGRAGMSYGGGGLSSSSSYLAGGGTAGRSSRGVAAGASRAMSSYGGY</sequence>
<evidence type="ECO:0000256" key="1">
    <source>
        <dbReference type="SAM" id="MobiDB-lite"/>
    </source>
</evidence>
<reference evidence="2 3" key="1">
    <citation type="submission" date="2019-03" db="EMBL/GenBank/DDBJ databases">
        <title>Rhodosporidium diobovatum UCD-FST 08-225 genome sequencing, assembly, and annotation.</title>
        <authorList>
            <person name="Fakankun I.U."/>
            <person name="Fristensky B."/>
            <person name="Levin D.B."/>
        </authorList>
    </citation>
    <scope>NUCLEOTIDE SEQUENCE [LARGE SCALE GENOMIC DNA]</scope>
    <source>
        <strain evidence="2 3">UCD-FST 08-225</strain>
    </source>
</reference>
<name>A0A5C5G228_9BASI</name>
<feature type="region of interest" description="Disordered" evidence="1">
    <location>
        <begin position="33"/>
        <end position="79"/>
    </location>
</feature>
<evidence type="ECO:0000313" key="2">
    <source>
        <dbReference type="EMBL" id="TNY22394.1"/>
    </source>
</evidence>
<comment type="caution">
    <text evidence="2">The sequence shown here is derived from an EMBL/GenBank/DDBJ whole genome shotgun (WGS) entry which is preliminary data.</text>
</comment>
<gene>
    <name evidence="2" type="ORF">DMC30DRAFT_415176</name>
</gene>
<dbReference type="AlphaFoldDB" id="A0A5C5G228"/>
<protein>
    <submittedName>
        <fullName evidence="2">Uncharacterized protein</fullName>
    </submittedName>
</protein>
<accession>A0A5C5G228</accession>
<proteinExistence type="predicted"/>
<feature type="compositionally biased region" description="Low complexity" evidence="1">
    <location>
        <begin position="222"/>
        <end position="242"/>
    </location>
</feature>
<organism evidence="2 3">
    <name type="scientific">Rhodotorula diobovata</name>
    <dbReference type="NCBI Taxonomy" id="5288"/>
    <lineage>
        <taxon>Eukaryota</taxon>
        <taxon>Fungi</taxon>
        <taxon>Dikarya</taxon>
        <taxon>Basidiomycota</taxon>
        <taxon>Pucciniomycotina</taxon>
        <taxon>Microbotryomycetes</taxon>
        <taxon>Sporidiobolales</taxon>
        <taxon>Sporidiobolaceae</taxon>
        <taxon>Rhodotorula</taxon>
    </lineage>
</organism>
<dbReference type="EMBL" id="SOZI01000026">
    <property type="protein sequence ID" value="TNY22394.1"/>
    <property type="molecule type" value="Genomic_DNA"/>
</dbReference>
<keyword evidence="3" id="KW-1185">Reference proteome</keyword>
<feature type="region of interest" description="Disordered" evidence="1">
    <location>
        <begin position="214"/>
        <end position="242"/>
    </location>
</feature>